<dbReference type="InterPro" id="IPR036890">
    <property type="entry name" value="HATPase_C_sf"/>
</dbReference>
<accession>A0AAV3TWX0</accession>
<dbReference type="PANTHER" id="PTHR45569">
    <property type="entry name" value="SENSOR PROTEIN KDPD"/>
    <property type="match status" value="1"/>
</dbReference>
<sequence length="230" mass="25839">MSSENANDDFSLILAASVHDMKNSLGMLLGSLDEVISEMDPANQRQAKQFTTLQYEASRISAELVQLLSVYRMQKQRLPVTIDEQYVIELLEDQITRNETLFTMQGITVHLDCAEDLVWYFDGEMVAAVINDALVNASRYTKDKILVSAQITDQCLEVRISDNGPGFPRAMLGAQTADYEAQEFDRHRTNLGLYFASQIAKRHKRNDITGRLELLNAGRLPGGELVLILP</sequence>
<dbReference type="Pfam" id="PF02518">
    <property type="entry name" value="HATPase_c"/>
    <property type="match status" value="1"/>
</dbReference>
<comment type="caution">
    <text evidence="2">The sequence shown here is derived from an EMBL/GenBank/DDBJ whole genome shotgun (WGS) entry which is preliminary data.</text>
</comment>
<dbReference type="InterPro" id="IPR003594">
    <property type="entry name" value="HATPase_dom"/>
</dbReference>
<dbReference type="PANTHER" id="PTHR45569:SF1">
    <property type="entry name" value="SENSOR PROTEIN KDPD"/>
    <property type="match status" value="1"/>
</dbReference>
<evidence type="ECO:0000259" key="1">
    <source>
        <dbReference type="PROSITE" id="PS50109"/>
    </source>
</evidence>
<keyword evidence="2" id="KW-0418">Kinase</keyword>
<dbReference type="EMBL" id="BAABLX010000001">
    <property type="protein sequence ID" value="GAA4929109.1"/>
    <property type="molecule type" value="Genomic_DNA"/>
</dbReference>
<dbReference type="RefSeq" id="WP_345415355.1">
    <property type="nucleotide sequence ID" value="NZ_AP031496.1"/>
</dbReference>
<protein>
    <submittedName>
        <fullName evidence="2">HAMP domain-containing sensor histidine kinase</fullName>
    </submittedName>
</protein>
<dbReference type="Proteomes" id="UP001409585">
    <property type="component" value="Unassembled WGS sequence"/>
</dbReference>
<keyword evidence="3" id="KW-1185">Reference proteome</keyword>
<dbReference type="GO" id="GO:0000155">
    <property type="term" value="F:phosphorelay sensor kinase activity"/>
    <property type="evidence" value="ECO:0007669"/>
    <property type="project" value="TreeGrafter"/>
</dbReference>
<dbReference type="InterPro" id="IPR052023">
    <property type="entry name" value="Histidine_kinase_KdpD"/>
</dbReference>
<keyword evidence="2" id="KW-0808">Transferase</keyword>
<gene>
    <name evidence="2" type="ORF">GCM10025791_00950</name>
</gene>
<dbReference type="InterPro" id="IPR005467">
    <property type="entry name" value="His_kinase_dom"/>
</dbReference>
<feature type="domain" description="Histidine kinase" evidence="1">
    <location>
        <begin position="16"/>
        <end position="230"/>
    </location>
</feature>
<evidence type="ECO:0000313" key="3">
    <source>
        <dbReference type="Proteomes" id="UP001409585"/>
    </source>
</evidence>
<evidence type="ECO:0000313" key="2">
    <source>
        <dbReference type="EMBL" id="GAA4929109.1"/>
    </source>
</evidence>
<name>A0AAV3TWX0_9ALTE</name>
<proteinExistence type="predicted"/>
<dbReference type="SUPFAM" id="SSF55874">
    <property type="entry name" value="ATPase domain of HSP90 chaperone/DNA topoisomerase II/histidine kinase"/>
    <property type="match status" value="1"/>
</dbReference>
<organism evidence="2 3">
    <name type="scientific">Halioxenophilus aromaticivorans</name>
    <dbReference type="NCBI Taxonomy" id="1306992"/>
    <lineage>
        <taxon>Bacteria</taxon>
        <taxon>Pseudomonadati</taxon>
        <taxon>Pseudomonadota</taxon>
        <taxon>Gammaproteobacteria</taxon>
        <taxon>Alteromonadales</taxon>
        <taxon>Alteromonadaceae</taxon>
        <taxon>Halioxenophilus</taxon>
    </lineage>
</organism>
<dbReference type="PROSITE" id="PS50109">
    <property type="entry name" value="HIS_KIN"/>
    <property type="match status" value="1"/>
</dbReference>
<dbReference type="AlphaFoldDB" id="A0AAV3TWX0"/>
<dbReference type="Gene3D" id="3.30.565.10">
    <property type="entry name" value="Histidine kinase-like ATPase, C-terminal domain"/>
    <property type="match status" value="1"/>
</dbReference>
<dbReference type="GO" id="GO:0005886">
    <property type="term" value="C:plasma membrane"/>
    <property type="evidence" value="ECO:0007669"/>
    <property type="project" value="TreeGrafter"/>
</dbReference>
<reference evidence="3" key="1">
    <citation type="journal article" date="2019" name="Int. J. Syst. Evol. Microbiol.">
        <title>The Global Catalogue of Microorganisms (GCM) 10K type strain sequencing project: providing services to taxonomists for standard genome sequencing and annotation.</title>
        <authorList>
            <consortium name="The Broad Institute Genomics Platform"/>
            <consortium name="The Broad Institute Genome Sequencing Center for Infectious Disease"/>
            <person name="Wu L."/>
            <person name="Ma J."/>
        </authorList>
    </citation>
    <scope>NUCLEOTIDE SEQUENCE [LARGE SCALE GENOMIC DNA]</scope>
    <source>
        <strain evidence="3">JCM 19134</strain>
    </source>
</reference>